<protein>
    <recommendedName>
        <fullName evidence="4">N-acetyltransferase domain-containing protein</fullName>
    </recommendedName>
</protein>
<name>A0A9P0B885_BRAAE</name>
<accession>A0A9P0B885</accession>
<dbReference type="Proteomes" id="UP001154078">
    <property type="component" value="Chromosome 5"/>
</dbReference>
<dbReference type="EMBL" id="OV121136">
    <property type="protein sequence ID" value="CAH0557691.1"/>
    <property type="molecule type" value="Genomic_DNA"/>
</dbReference>
<reference evidence="5" key="1">
    <citation type="submission" date="2021-12" db="EMBL/GenBank/DDBJ databases">
        <authorList>
            <person name="King R."/>
        </authorList>
    </citation>
    <scope>NUCLEOTIDE SEQUENCE</scope>
</reference>
<dbReference type="Gene3D" id="3.40.630.30">
    <property type="match status" value="1"/>
</dbReference>
<dbReference type="SUPFAM" id="SSF55729">
    <property type="entry name" value="Acyl-CoA N-acyltransferases (Nat)"/>
    <property type="match status" value="1"/>
</dbReference>
<dbReference type="OrthoDB" id="7305308at2759"/>
<evidence type="ECO:0000256" key="3">
    <source>
        <dbReference type="ARBA" id="ARBA00023315"/>
    </source>
</evidence>
<keyword evidence="2" id="KW-0808">Transferase</keyword>
<evidence type="ECO:0000259" key="4">
    <source>
        <dbReference type="PROSITE" id="PS51186"/>
    </source>
</evidence>
<evidence type="ECO:0000256" key="2">
    <source>
        <dbReference type="ARBA" id="ARBA00022679"/>
    </source>
</evidence>
<dbReference type="AlphaFoldDB" id="A0A9P0B885"/>
<organism evidence="5 6">
    <name type="scientific">Brassicogethes aeneus</name>
    <name type="common">Rape pollen beetle</name>
    <name type="synonym">Meligethes aeneus</name>
    <dbReference type="NCBI Taxonomy" id="1431903"/>
    <lineage>
        <taxon>Eukaryota</taxon>
        <taxon>Metazoa</taxon>
        <taxon>Ecdysozoa</taxon>
        <taxon>Arthropoda</taxon>
        <taxon>Hexapoda</taxon>
        <taxon>Insecta</taxon>
        <taxon>Pterygota</taxon>
        <taxon>Neoptera</taxon>
        <taxon>Endopterygota</taxon>
        <taxon>Coleoptera</taxon>
        <taxon>Polyphaga</taxon>
        <taxon>Cucujiformia</taxon>
        <taxon>Nitidulidae</taxon>
        <taxon>Meligethinae</taxon>
        <taxon>Brassicogethes</taxon>
    </lineage>
</organism>
<dbReference type="PANTHER" id="PTHR10545:SF29">
    <property type="entry name" value="GH14572P-RELATED"/>
    <property type="match status" value="1"/>
</dbReference>
<proteinExistence type="inferred from homology"/>
<keyword evidence="6" id="KW-1185">Reference proteome</keyword>
<dbReference type="PROSITE" id="PS51186">
    <property type="entry name" value="GNAT"/>
    <property type="match status" value="1"/>
</dbReference>
<dbReference type="GO" id="GO:0008080">
    <property type="term" value="F:N-acetyltransferase activity"/>
    <property type="evidence" value="ECO:0007669"/>
    <property type="project" value="TreeGrafter"/>
</dbReference>
<sequence length="176" mass="20151">MSNNHLIISMLKLKEVNVTIRRAKKDDMLQVYKLIKALAEFEKLEDQVKINASVLEKDGFDNESPAFTCLVAELSDGYIIGYALFYSSYSTWLGKSIFLEDLYVQPAYRCSGIGKQLFLAVAKIAHESPSKRMDFHCLSWNPASDFYKTLGAVNMTHSEKWQLFRMDEACLDKLFP</sequence>
<feature type="domain" description="N-acetyltransferase" evidence="4">
    <location>
        <begin position="18"/>
        <end position="176"/>
    </location>
</feature>
<dbReference type="InterPro" id="IPR000182">
    <property type="entry name" value="GNAT_dom"/>
</dbReference>
<keyword evidence="3" id="KW-0012">Acyltransferase</keyword>
<evidence type="ECO:0000256" key="1">
    <source>
        <dbReference type="ARBA" id="ARBA00008694"/>
    </source>
</evidence>
<dbReference type="InterPro" id="IPR016181">
    <property type="entry name" value="Acyl_CoA_acyltransferase"/>
</dbReference>
<dbReference type="PANTHER" id="PTHR10545">
    <property type="entry name" value="DIAMINE N-ACETYLTRANSFERASE"/>
    <property type="match status" value="1"/>
</dbReference>
<dbReference type="Pfam" id="PF00583">
    <property type="entry name" value="Acetyltransf_1"/>
    <property type="match status" value="1"/>
</dbReference>
<gene>
    <name evidence="5" type="ORF">MELIAE_LOCUS8352</name>
</gene>
<comment type="similarity">
    <text evidence="1">Belongs to the acetyltransferase family.</text>
</comment>
<dbReference type="FunFam" id="3.40.630.30:FF:000064">
    <property type="entry name" value="GNAT family acetyltransferase"/>
    <property type="match status" value="1"/>
</dbReference>
<evidence type="ECO:0000313" key="5">
    <source>
        <dbReference type="EMBL" id="CAH0557691.1"/>
    </source>
</evidence>
<dbReference type="InterPro" id="IPR051016">
    <property type="entry name" value="Diverse_Substrate_AcTransf"/>
</dbReference>
<dbReference type="CDD" id="cd04301">
    <property type="entry name" value="NAT_SF"/>
    <property type="match status" value="1"/>
</dbReference>
<evidence type="ECO:0000313" key="6">
    <source>
        <dbReference type="Proteomes" id="UP001154078"/>
    </source>
</evidence>